<dbReference type="InterPro" id="IPR051601">
    <property type="entry name" value="Serine_prot/Carboxylest_S33"/>
</dbReference>
<dbReference type="GO" id="GO:0016787">
    <property type="term" value="F:hydrolase activity"/>
    <property type="evidence" value="ECO:0007669"/>
    <property type="project" value="UniProtKB-KW"/>
</dbReference>
<evidence type="ECO:0000313" key="8">
    <source>
        <dbReference type="Proteomes" id="UP000034034"/>
    </source>
</evidence>
<feature type="chain" id="PRO_5038542827" evidence="4">
    <location>
        <begin position="21"/>
        <end position="502"/>
    </location>
</feature>
<evidence type="ECO:0000256" key="1">
    <source>
        <dbReference type="ARBA" id="ARBA00010088"/>
    </source>
</evidence>
<gene>
    <name evidence="7" type="ORF">SXIM_42380</name>
</gene>
<dbReference type="PANTHER" id="PTHR43248">
    <property type="entry name" value="2-SUCCINYL-6-HYDROXY-2,4-CYCLOHEXADIENE-1-CARBOXYLATE SYNTHASE"/>
    <property type="match status" value="1"/>
</dbReference>
<dbReference type="KEGG" id="sxi:SXIM_42380"/>
<evidence type="ECO:0000259" key="5">
    <source>
        <dbReference type="Pfam" id="PF00561"/>
    </source>
</evidence>
<dbReference type="AlphaFoldDB" id="A0A0F7FZE8"/>
<dbReference type="ESTHER" id="9actn-a0a0f7fze8">
    <property type="family name" value="Tiancimycin-TnmK-Tripeptidase-HIP"/>
</dbReference>
<dbReference type="Pfam" id="PF08386">
    <property type="entry name" value="Abhydrolase_4"/>
    <property type="match status" value="1"/>
</dbReference>
<dbReference type="Proteomes" id="UP000034034">
    <property type="component" value="Chromosome"/>
</dbReference>
<dbReference type="InterPro" id="IPR013595">
    <property type="entry name" value="Pept_S33_TAP-like_C"/>
</dbReference>
<dbReference type="SUPFAM" id="SSF53474">
    <property type="entry name" value="alpha/beta-Hydrolases"/>
    <property type="match status" value="1"/>
</dbReference>
<feature type="domain" description="Peptidase S33 tripeptidyl aminopeptidase-like C-terminal" evidence="6">
    <location>
        <begin position="407"/>
        <end position="500"/>
    </location>
</feature>
<evidence type="ECO:0000313" key="7">
    <source>
        <dbReference type="EMBL" id="AKG45622.1"/>
    </source>
</evidence>
<dbReference type="STRING" id="408015.SXIM_42380"/>
<dbReference type="InterPro" id="IPR000073">
    <property type="entry name" value="AB_hydrolase_1"/>
</dbReference>
<proteinExistence type="inferred from homology"/>
<dbReference type="InterPro" id="IPR029058">
    <property type="entry name" value="AB_hydrolase_fold"/>
</dbReference>
<protein>
    <submittedName>
        <fullName evidence="7">Hydrolase, alpha/beta domain protein</fullName>
    </submittedName>
</protein>
<accession>A0A0F7FZE8</accession>
<evidence type="ECO:0000259" key="6">
    <source>
        <dbReference type="Pfam" id="PF08386"/>
    </source>
</evidence>
<evidence type="ECO:0000256" key="2">
    <source>
        <dbReference type="ARBA" id="ARBA00022729"/>
    </source>
</evidence>
<dbReference type="PANTHER" id="PTHR43248:SF29">
    <property type="entry name" value="TRIPEPTIDYL AMINOPEPTIDASE"/>
    <property type="match status" value="1"/>
</dbReference>
<keyword evidence="3 7" id="KW-0378">Hydrolase</keyword>
<evidence type="ECO:0000256" key="3">
    <source>
        <dbReference type="ARBA" id="ARBA00022801"/>
    </source>
</evidence>
<dbReference type="Pfam" id="PF00561">
    <property type="entry name" value="Abhydrolase_1"/>
    <property type="match status" value="1"/>
</dbReference>
<dbReference type="PATRIC" id="fig|408015.6.peg.4292"/>
<organism evidence="7 8">
    <name type="scientific">Streptomyces xiamenensis</name>
    <dbReference type="NCBI Taxonomy" id="408015"/>
    <lineage>
        <taxon>Bacteria</taxon>
        <taxon>Bacillati</taxon>
        <taxon>Actinomycetota</taxon>
        <taxon>Actinomycetes</taxon>
        <taxon>Kitasatosporales</taxon>
        <taxon>Streptomycetaceae</taxon>
        <taxon>Streptomyces</taxon>
    </lineage>
</organism>
<dbReference type="Gene3D" id="3.40.50.1820">
    <property type="entry name" value="alpha/beta hydrolase"/>
    <property type="match status" value="1"/>
</dbReference>
<sequence>MAAGAAACAAAVLITAPTGAAATERDLDAYHTQHLRWQPCAAENDGDAAGRALAAAGAQCAEVTVPLDYSDPHGPTLTVAISRLPSTGTGERIGALLMNPGGPAGTGLDMPVQLAGSMGEELAGRYDLIGFDPRGVGRSTPVDCGWPVGSGIFGPGPDRGSYLRHAAAQWELAERCRATEGETLPYLTTRNTARDMDVIRHALGERRISYLGYSYGSYLGEVYTQLFPGRTDRVVLDGVIHPGRYTPTLLRGTEAANEAALAEWADWAAQRQDRYGLGATGQEVRDVVDTIRAAAEQAPLRVGAHTIDAHTVPLLLFSGIGSGVDASRDRLATSVGLLARAAAGEQVTPDPDFAEELSHLTTAAGSAYGSAQMAIICGDVAAPRGVDAYWQDIERARAVHPFAGPLANNITPCEFWDEPLEAPTVLDNDIPALLVAATGDPRTPYEGTVEMREEWPASRLLTLEGAAHHAVYGEYGNACVDDQVNTYLRTGILPAGDLSCPA</sequence>
<feature type="domain" description="AB hydrolase-1" evidence="5">
    <location>
        <begin position="95"/>
        <end position="243"/>
    </location>
</feature>
<evidence type="ECO:0000256" key="4">
    <source>
        <dbReference type="SAM" id="SignalP"/>
    </source>
</evidence>
<keyword evidence="2 4" id="KW-0732">Signal</keyword>
<dbReference type="EMBL" id="CP009922">
    <property type="protein sequence ID" value="AKG45622.1"/>
    <property type="molecule type" value="Genomic_DNA"/>
</dbReference>
<feature type="signal peptide" evidence="4">
    <location>
        <begin position="1"/>
        <end position="20"/>
    </location>
</feature>
<reference evidence="7" key="1">
    <citation type="submission" date="2019-08" db="EMBL/GenBank/DDBJ databases">
        <title>Complete genome sequence of a mangrove-derived Streptomyces xiamenensis.</title>
        <authorList>
            <person name="Xu J."/>
        </authorList>
    </citation>
    <scope>NUCLEOTIDE SEQUENCE</scope>
    <source>
        <strain evidence="7">318</strain>
    </source>
</reference>
<keyword evidence="8" id="KW-1185">Reference proteome</keyword>
<comment type="similarity">
    <text evidence="1">Belongs to the peptidase S33 family.</text>
</comment>
<dbReference type="HOGENOM" id="CLU_013364_3_2_11"/>
<name>A0A0F7FZE8_9ACTN</name>